<organism evidence="1 2">
    <name type="scientific">Rotaria socialis</name>
    <dbReference type="NCBI Taxonomy" id="392032"/>
    <lineage>
        <taxon>Eukaryota</taxon>
        <taxon>Metazoa</taxon>
        <taxon>Spiralia</taxon>
        <taxon>Gnathifera</taxon>
        <taxon>Rotifera</taxon>
        <taxon>Eurotatoria</taxon>
        <taxon>Bdelloidea</taxon>
        <taxon>Philodinida</taxon>
        <taxon>Philodinidae</taxon>
        <taxon>Rotaria</taxon>
    </lineage>
</organism>
<dbReference type="EMBL" id="CAJOBP010060174">
    <property type="protein sequence ID" value="CAF4848445.1"/>
    <property type="molecule type" value="Genomic_DNA"/>
</dbReference>
<feature type="non-terminal residue" evidence="1">
    <location>
        <position position="26"/>
    </location>
</feature>
<reference evidence="1" key="1">
    <citation type="submission" date="2021-02" db="EMBL/GenBank/DDBJ databases">
        <authorList>
            <person name="Nowell W R."/>
        </authorList>
    </citation>
    <scope>NUCLEOTIDE SEQUENCE</scope>
</reference>
<accession>A0A821S2J3</accession>
<evidence type="ECO:0000313" key="2">
    <source>
        <dbReference type="Proteomes" id="UP000663873"/>
    </source>
</evidence>
<protein>
    <submittedName>
        <fullName evidence="1">Uncharacterized protein</fullName>
    </submittedName>
</protein>
<evidence type="ECO:0000313" key="1">
    <source>
        <dbReference type="EMBL" id="CAF4848445.1"/>
    </source>
</evidence>
<name>A0A821S2J3_9BILA</name>
<comment type="caution">
    <text evidence="1">The sequence shown here is derived from an EMBL/GenBank/DDBJ whole genome shotgun (WGS) entry which is preliminary data.</text>
</comment>
<keyword evidence="2" id="KW-1185">Reference proteome</keyword>
<dbReference type="Proteomes" id="UP000663873">
    <property type="component" value="Unassembled WGS sequence"/>
</dbReference>
<sequence length="26" mass="2890">MAIRRAKSLPPTLKTVVQRFVPLPAV</sequence>
<gene>
    <name evidence="1" type="ORF">UJA718_LOCUS43366</name>
</gene>
<dbReference type="AlphaFoldDB" id="A0A821S2J3"/>
<proteinExistence type="predicted"/>